<keyword evidence="1" id="KW-1015">Disulfide bond</keyword>
<dbReference type="CDD" id="cd00033">
    <property type="entry name" value="CCP"/>
    <property type="match status" value="1"/>
</dbReference>
<sequence>MFILYSLTVHCKFPCVNYLSKTRKCYQISIGSCYIENYFCINLVGVLCPTPNVTDNLVLSLNKTEYRFGDSITFDCVGDFELSSQLAATRDCVVNETNIGIGKWTSELPLCQAKATAKQSSSMGPAIGGGIGAATNSIAENQDEMRHKESILELDNSNIYSQVQDRVLESHTKNVYYNEEKEDNETGGYYAFSVGSQLPKDAINVENFYKYVEKRRGKEGDIIKEFLVSIIPDMYCILFSSSPLFEHI</sequence>
<name>A0A8S3QSK7_MYTED</name>
<dbReference type="Gene3D" id="2.10.70.10">
    <property type="entry name" value="Complement Module, domain 1"/>
    <property type="match status" value="1"/>
</dbReference>
<evidence type="ECO:0000313" key="4">
    <source>
        <dbReference type="EMBL" id="CAG2196178.1"/>
    </source>
</evidence>
<comment type="caution">
    <text evidence="2">Lacks conserved residue(s) required for the propagation of feature annotation.</text>
</comment>
<gene>
    <name evidence="4" type="ORF">MEDL_11084</name>
</gene>
<dbReference type="SUPFAM" id="SSF57535">
    <property type="entry name" value="Complement control module/SCR domain"/>
    <property type="match status" value="1"/>
</dbReference>
<accession>A0A8S3QSK7</accession>
<protein>
    <recommendedName>
        <fullName evidence="3">Sushi domain-containing protein</fullName>
    </recommendedName>
</protein>
<organism evidence="4 5">
    <name type="scientific">Mytilus edulis</name>
    <name type="common">Blue mussel</name>
    <dbReference type="NCBI Taxonomy" id="6550"/>
    <lineage>
        <taxon>Eukaryota</taxon>
        <taxon>Metazoa</taxon>
        <taxon>Spiralia</taxon>
        <taxon>Lophotrochozoa</taxon>
        <taxon>Mollusca</taxon>
        <taxon>Bivalvia</taxon>
        <taxon>Autobranchia</taxon>
        <taxon>Pteriomorphia</taxon>
        <taxon>Mytilida</taxon>
        <taxon>Mytiloidea</taxon>
        <taxon>Mytilidae</taxon>
        <taxon>Mytilinae</taxon>
        <taxon>Mytilus</taxon>
    </lineage>
</organism>
<dbReference type="Proteomes" id="UP000683360">
    <property type="component" value="Unassembled WGS sequence"/>
</dbReference>
<dbReference type="Pfam" id="PF00084">
    <property type="entry name" value="Sushi"/>
    <property type="match status" value="1"/>
</dbReference>
<feature type="domain" description="Sushi" evidence="3">
    <location>
        <begin position="46"/>
        <end position="113"/>
    </location>
</feature>
<evidence type="ECO:0000313" key="5">
    <source>
        <dbReference type="Proteomes" id="UP000683360"/>
    </source>
</evidence>
<dbReference type="EMBL" id="CAJPWZ010000548">
    <property type="protein sequence ID" value="CAG2196178.1"/>
    <property type="molecule type" value="Genomic_DNA"/>
</dbReference>
<evidence type="ECO:0000256" key="2">
    <source>
        <dbReference type="PROSITE-ProRule" id="PRU00302"/>
    </source>
</evidence>
<dbReference type="InterPro" id="IPR035976">
    <property type="entry name" value="Sushi/SCR/CCP_sf"/>
</dbReference>
<evidence type="ECO:0000259" key="3">
    <source>
        <dbReference type="PROSITE" id="PS50923"/>
    </source>
</evidence>
<reference evidence="4" key="1">
    <citation type="submission" date="2021-03" db="EMBL/GenBank/DDBJ databases">
        <authorList>
            <person name="Bekaert M."/>
        </authorList>
    </citation>
    <scope>NUCLEOTIDE SEQUENCE</scope>
</reference>
<dbReference type="InterPro" id="IPR000436">
    <property type="entry name" value="Sushi_SCR_CCP_dom"/>
</dbReference>
<keyword evidence="5" id="KW-1185">Reference proteome</keyword>
<dbReference type="PROSITE" id="PS50923">
    <property type="entry name" value="SUSHI"/>
    <property type="match status" value="1"/>
</dbReference>
<dbReference type="SMART" id="SM00032">
    <property type="entry name" value="CCP"/>
    <property type="match status" value="1"/>
</dbReference>
<dbReference type="OrthoDB" id="10538735at2759"/>
<keyword evidence="2" id="KW-0768">Sushi</keyword>
<proteinExistence type="predicted"/>
<dbReference type="AlphaFoldDB" id="A0A8S3QSK7"/>
<evidence type="ECO:0000256" key="1">
    <source>
        <dbReference type="ARBA" id="ARBA00023157"/>
    </source>
</evidence>
<comment type="caution">
    <text evidence="4">The sequence shown here is derived from an EMBL/GenBank/DDBJ whole genome shotgun (WGS) entry which is preliminary data.</text>
</comment>